<dbReference type="EMBL" id="LNRQ01000004">
    <property type="protein sequence ID" value="KZM97212.1"/>
    <property type="molecule type" value="Genomic_DNA"/>
</dbReference>
<dbReference type="InterPro" id="IPR004158">
    <property type="entry name" value="DUF247_pln"/>
</dbReference>
<dbReference type="Pfam" id="PF03140">
    <property type="entry name" value="DUF247"/>
    <property type="match status" value="1"/>
</dbReference>
<sequence>MEAMLSFGPTITKNYRVPAELRAVKHNAYTPWMFLIGPLHRDKLELKYMEKEKRRYMSHFFDRLEEQGNYKQTFVNNAESSVKSDQTLARDKCHKLLIELENEAREWYAEDIDLDKRQLVERLLLDGCFKLELFYK</sequence>
<dbReference type="AlphaFoldDB" id="A0A162A787"/>
<evidence type="ECO:0000313" key="2">
    <source>
        <dbReference type="EMBL" id="WOG96006.1"/>
    </source>
</evidence>
<evidence type="ECO:0000313" key="3">
    <source>
        <dbReference type="Proteomes" id="UP000077755"/>
    </source>
</evidence>
<dbReference type="PANTHER" id="PTHR31170:SF20">
    <property type="entry name" value="DUF247 DOMAIN PROTEIN"/>
    <property type="match status" value="1"/>
</dbReference>
<reference evidence="1" key="1">
    <citation type="journal article" date="2016" name="Nat. Genet.">
        <title>A high-quality carrot genome assembly provides new insights into carotenoid accumulation and asterid genome evolution.</title>
        <authorList>
            <person name="Iorizzo M."/>
            <person name="Ellison S."/>
            <person name="Senalik D."/>
            <person name="Zeng P."/>
            <person name="Satapoomin P."/>
            <person name="Huang J."/>
            <person name="Bowman M."/>
            <person name="Iovene M."/>
            <person name="Sanseverino W."/>
            <person name="Cavagnaro P."/>
            <person name="Yildiz M."/>
            <person name="Macko-Podgorni A."/>
            <person name="Moranska E."/>
            <person name="Grzebelus E."/>
            <person name="Grzebelus D."/>
            <person name="Ashrafi H."/>
            <person name="Zheng Z."/>
            <person name="Cheng S."/>
            <person name="Spooner D."/>
            <person name="Van Deynze A."/>
            <person name="Simon P."/>
        </authorList>
    </citation>
    <scope>NUCLEOTIDE SEQUENCE [LARGE SCALE GENOMIC DNA]</scope>
    <source>
        <tissue evidence="1">Leaf</tissue>
    </source>
</reference>
<keyword evidence="3" id="KW-1185">Reference proteome</keyword>
<dbReference type="Proteomes" id="UP000077755">
    <property type="component" value="Chromosome 4"/>
</dbReference>
<proteinExistence type="predicted"/>
<evidence type="ECO:0000313" key="1">
    <source>
        <dbReference type="EMBL" id="KZM97212.1"/>
    </source>
</evidence>
<organism evidence="1">
    <name type="scientific">Daucus carota subsp. sativus</name>
    <name type="common">Carrot</name>
    <dbReference type="NCBI Taxonomy" id="79200"/>
    <lineage>
        <taxon>Eukaryota</taxon>
        <taxon>Viridiplantae</taxon>
        <taxon>Streptophyta</taxon>
        <taxon>Embryophyta</taxon>
        <taxon>Tracheophyta</taxon>
        <taxon>Spermatophyta</taxon>
        <taxon>Magnoliopsida</taxon>
        <taxon>eudicotyledons</taxon>
        <taxon>Gunneridae</taxon>
        <taxon>Pentapetalae</taxon>
        <taxon>asterids</taxon>
        <taxon>campanulids</taxon>
        <taxon>Apiales</taxon>
        <taxon>Apiaceae</taxon>
        <taxon>Apioideae</taxon>
        <taxon>Scandiceae</taxon>
        <taxon>Daucinae</taxon>
        <taxon>Daucus</taxon>
        <taxon>Daucus sect. Daucus</taxon>
    </lineage>
</organism>
<dbReference type="EMBL" id="CP093346">
    <property type="protein sequence ID" value="WOG96006.1"/>
    <property type="molecule type" value="Genomic_DNA"/>
</dbReference>
<dbReference type="PANTHER" id="PTHR31170">
    <property type="entry name" value="BNAC04G53230D PROTEIN"/>
    <property type="match status" value="1"/>
</dbReference>
<protein>
    <submittedName>
        <fullName evidence="1">Uncharacterized protein</fullName>
    </submittedName>
</protein>
<dbReference type="Gramene" id="KZM97212">
    <property type="protein sequence ID" value="KZM97212"/>
    <property type="gene ID" value="DCAR_015426"/>
</dbReference>
<dbReference type="STRING" id="79200.A0A162A787"/>
<name>A0A162A787_DAUCS</name>
<gene>
    <name evidence="1" type="ORF">DCAR_015426</name>
    <name evidence="2" type="ORF">DCAR_0415336</name>
</gene>
<reference evidence="2" key="2">
    <citation type="submission" date="2022-03" db="EMBL/GenBank/DDBJ databases">
        <title>Draft title - Genomic analysis of global carrot germplasm unveils the trajectory of domestication and the origin of high carotenoid orange carrot.</title>
        <authorList>
            <person name="Iorizzo M."/>
            <person name="Ellison S."/>
            <person name="Senalik D."/>
            <person name="Macko-Podgorni A."/>
            <person name="Grzebelus D."/>
            <person name="Bostan H."/>
            <person name="Rolling W."/>
            <person name="Curaba J."/>
            <person name="Simon P."/>
        </authorList>
    </citation>
    <scope>NUCLEOTIDE SEQUENCE</scope>
    <source>
        <tissue evidence="2">Leaf</tissue>
    </source>
</reference>
<accession>A0A162A787</accession>